<dbReference type="Proteomes" id="UP001303647">
    <property type="component" value="Unassembled WGS sequence"/>
</dbReference>
<dbReference type="AlphaFoldDB" id="A0AAN7CQR2"/>
<organism evidence="2 3">
    <name type="scientific">Corynascus novoguineensis</name>
    <dbReference type="NCBI Taxonomy" id="1126955"/>
    <lineage>
        <taxon>Eukaryota</taxon>
        <taxon>Fungi</taxon>
        <taxon>Dikarya</taxon>
        <taxon>Ascomycota</taxon>
        <taxon>Pezizomycotina</taxon>
        <taxon>Sordariomycetes</taxon>
        <taxon>Sordariomycetidae</taxon>
        <taxon>Sordariales</taxon>
        <taxon>Chaetomiaceae</taxon>
        <taxon>Corynascus</taxon>
    </lineage>
</organism>
<keyword evidence="1" id="KW-0472">Membrane</keyword>
<feature type="transmembrane region" description="Helical" evidence="1">
    <location>
        <begin position="168"/>
        <end position="193"/>
    </location>
</feature>
<protein>
    <submittedName>
        <fullName evidence="2">Uncharacterized protein</fullName>
    </submittedName>
</protein>
<accession>A0AAN7CQR2</accession>
<reference evidence="2" key="2">
    <citation type="submission" date="2023-05" db="EMBL/GenBank/DDBJ databases">
        <authorList>
            <consortium name="Lawrence Berkeley National Laboratory"/>
            <person name="Steindorff A."/>
            <person name="Hensen N."/>
            <person name="Bonometti L."/>
            <person name="Westerberg I."/>
            <person name="Brannstrom I.O."/>
            <person name="Guillou S."/>
            <person name="Cros-Aarteil S."/>
            <person name="Calhoun S."/>
            <person name="Haridas S."/>
            <person name="Kuo A."/>
            <person name="Mondo S."/>
            <person name="Pangilinan J."/>
            <person name="Riley R."/>
            <person name="Labutti K."/>
            <person name="Andreopoulos B."/>
            <person name="Lipzen A."/>
            <person name="Chen C."/>
            <person name="Yanf M."/>
            <person name="Daum C."/>
            <person name="Ng V."/>
            <person name="Clum A."/>
            <person name="Ohm R."/>
            <person name="Martin F."/>
            <person name="Silar P."/>
            <person name="Natvig D."/>
            <person name="Lalanne C."/>
            <person name="Gautier V."/>
            <person name="Ament-Velasquez S.L."/>
            <person name="Kruys A."/>
            <person name="Hutchinson M.I."/>
            <person name="Powell A.J."/>
            <person name="Barry K."/>
            <person name="Miller A.N."/>
            <person name="Grigoriev I.V."/>
            <person name="Debuchy R."/>
            <person name="Gladieux P."/>
            <person name="Thoren M.H."/>
            <person name="Johannesson H."/>
        </authorList>
    </citation>
    <scope>NUCLEOTIDE SEQUENCE</scope>
    <source>
        <strain evidence="2">CBS 359.72</strain>
    </source>
</reference>
<keyword evidence="1" id="KW-1133">Transmembrane helix</keyword>
<evidence type="ECO:0000313" key="2">
    <source>
        <dbReference type="EMBL" id="KAK4246116.1"/>
    </source>
</evidence>
<sequence length="325" mass="35097">MWRINLRSQPSRPSPPFDPIVEAWLDSLPPPVVKPSSRELRQWRLTNYHGLGWSVFVICLVLRAASLAVALCVIGVIASVIAGRHGPFNAIDRLVPIVVVCPIVALWNTAELFFAALRRDGGIPPNVHVVVDGVLFLGVATAAGTLLVDIICGFTEFEPTFDTAAEEISSVCLLIAMMVVHSFLLFFFICNYVENARKRPRAAEHQGMPRYSGNASPWPTAGYTASYIEPLAVPGRSKSAPITTTLGLREPYAKPVHGTAESGISLRPMPATALPSAAALEPTALAQAMSGLWGVEAELPHQAKQPLKDEKAASGTEGYMMGRYM</sequence>
<reference evidence="2" key="1">
    <citation type="journal article" date="2023" name="Mol. Phylogenet. Evol.">
        <title>Genome-scale phylogeny and comparative genomics of the fungal order Sordariales.</title>
        <authorList>
            <person name="Hensen N."/>
            <person name="Bonometti L."/>
            <person name="Westerberg I."/>
            <person name="Brannstrom I.O."/>
            <person name="Guillou S."/>
            <person name="Cros-Aarteil S."/>
            <person name="Calhoun S."/>
            <person name="Haridas S."/>
            <person name="Kuo A."/>
            <person name="Mondo S."/>
            <person name="Pangilinan J."/>
            <person name="Riley R."/>
            <person name="LaButti K."/>
            <person name="Andreopoulos B."/>
            <person name="Lipzen A."/>
            <person name="Chen C."/>
            <person name="Yan M."/>
            <person name="Daum C."/>
            <person name="Ng V."/>
            <person name="Clum A."/>
            <person name="Steindorff A."/>
            <person name="Ohm R.A."/>
            <person name="Martin F."/>
            <person name="Silar P."/>
            <person name="Natvig D.O."/>
            <person name="Lalanne C."/>
            <person name="Gautier V."/>
            <person name="Ament-Velasquez S.L."/>
            <person name="Kruys A."/>
            <person name="Hutchinson M.I."/>
            <person name="Powell A.J."/>
            <person name="Barry K."/>
            <person name="Miller A.N."/>
            <person name="Grigoriev I.V."/>
            <person name="Debuchy R."/>
            <person name="Gladieux P."/>
            <person name="Hiltunen Thoren M."/>
            <person name="Johannesson H."/>
        </authorList>
    </citation>
    <scope>NUCLEOTIDE SEQUENCE</scope>
    <source>
        <strain evidence="2">CBS 359.72</strain>
    </source>
</reference>
<feature type="transmembrane region" description="Helical" evidence="1">
    <location>
        <begin position="94"/>
        <end position="117"/>
    </location>
</feature>
<keyword evidence="1" id="KW-0812">Transmembrane</keyword>
<dbReference type="EMBL" id="MU857682">
    <property type="protein sequence ID" value="KAK4246116.1"/>
    <property type="molecule type" value="Genomic_DNA"/>
</dbReference>
<comment type="caution">
    <text evidence="2">The sequence shown here is derived from an EMBL/GenBank/DDBJ whole genome shotgun (WGS) entry which is preliminary data.</text>
</comment>
<proteinExistence type="predicted"/>
<name>A0AAN7CQR2_9PEZI</name>
<evidence type="ECO:0000313" key="3">
    <source>
        <dbReference type="Proteomes" id="UP001303647"/>
    </source>
</evidence>
<keyword evidence="3" id="KW-1185">Reference proteome</keyword>
<gene>
    <name evidence="2" type="ORF">C7999DRAFT_15746</name>
</gene>
<feature type="transmembrane region" description="Helical" evidence="1">
    <location>
        <begin position="129"/>
        <end position="148"/>
    </location>
</feature>
<evidence type="ECO:0000256" key="1">
    <source>
        <dbReference type="SAM" id="Phobius"/>
    </source>
</evidence>
<feature type="transmembrane region" description="Helical" evidence="1">
    <location>
        <begin position="51"/>
        <end position="82"/>
    </location>
</feature>